<keyword evidence="4" id="KW-0862">Zinc</keyword>
<evidence type="ECO:0000256" key="2">
    <source>
        <dbReference type="ARBA" id="ARBA00022723"/>
    </source>
</evidence>
<dbReference type="PANTHER" id="PTHR11271:SF37">
    <property type="entry name" value="FAMILY PROTEIN, PUTATIVE (AFU_ORTHOLOGUE AFUA_4G00460)-RELATED"/>
    <property type="match status" value="1"/>
</dbReference>
<evidence type="ECO:0000256" key="4">
    <source>
        <dbReference type="ARBA" id="ARBA00022833"/>
    </source>
</evidence>
<evidence type="ECO:0000256" key="3">
    <source>
        <dbReference type="ARBA" id="ARBA00022801"/>
    </source>
</evidence>
<proteinExistence type="predicted"/>
<gene>
    <name evidence="6" type="ORF">LTR24_008613</name>
</gene>
<dbReference type="Pfam" id="PF01979">
    <property type="entry name" value="Amidohydro_1"/>
    <property type="match status" value="2"/>
</dbReference>
<evidence type="ECO:0000313" key="6">
    <source>
        <dbReference type="EMBL" id="KAK5080204.1"/>
    </source>
</evidence>
<keyword evidence="3" id="KW-0378">Hydrolase</keyword>
<evidence type="ECO:0000256" key="1">
    <source>
        <dbReference type="ARBA" id="ARBA00001947"/>
    </source>
</evidence>
<dbReference type="PANTHER" id="PTHR11271">
    <property type="entry name" value="GUANINE DEAMINASE"/>
    <property type="match status" value="1"/>
</dbReference>
<reference evidence="6 7" key="1">
    <citation type="submission" date="2023-08" db="EMBL/GenBank/DDBJ databases">
        <title>Black Yeasts Isolated from many extreme environments.</title>
        <authorList>
            <person name="Coleine C."/>
            <person name="Stajich J.E."/>
            <person name="Selbmann L."/>
        </authorList>
    </citation>
    <scope>NUCLEOTIDE SEQUENCE [LARGE SCALE GENOMIC DNA]</scope>
    <source>
        <strain evidence="6 7">CCFEE 5885</strain>
    </source>
</reference>
<feature type="domain" description="Amidohydrolase-related" evidence="5">
    <location>
        <begin position="357"/>
        <end position="439"/>
    </location>
</feature>
<keyword evidence="2" id="KW-0479">Metal-binding</keyword>
<accession>A0ABR0JZG2</accession>
<dbReference type="SUPFAM" id="SSF51556">
    <property type="entry name" value="Metallo-dependent hydrolases"/>
    <property type="match status" value="1"/>
</dbReference>
<dbReference type="InterPro" id="IPR032466">
    <property type="entry name" value="Metal_Hydrolase"/>
</dbReference>
<dbReference type="InterPro" id="IPR011059">
    <property type="entry name" value="Metal-dep_hydrolase_composite"/>
</dbReference>
<dbReference type="EMBL" id="JAVRRG010000154">
    <property type="protein sequence ID" value="KAK5080204.1"/>
    <property type="molecule type" value="Genomic_DNA"/>
</dbReference>
<organism evidence="6 7">
    <name type="scientific">Lithohypha guttulata</name>
    <dbReference type="NCBI Taxonomy" id="1690604"/>
    <lineage>
        <taxon>Eukaryota</taxon>
        <taxon>Fungi</taxon>
        <taxon>Dikarya</taxon>
        <taxon>Ascomycota</taxon>
        <taxon>Pezizomycotina</taxon>
        <taxon>Eurotiomycetes</taxon>
        <taxon>Chaetothyriomycetidae</taxon>
        <taxon>Chaetothyriales</taxon>
        <taxon>Trichomeriaceae</taxon>
        <taxon>Lithohypha</taxon>
    </lineage>
</organism>
<dbReference type="Proteomes" id="UP001345013">
    <property type="component" value="Unassembled WGS sequence"/>
</dbReference>
<comment type="cofactor">
    <cofactor evidence="1">
        <name>Zn(2+)</name>
        <dbReference type="ChEBI" id="CHEBI:29105"/>
    </cofactor>
</comment>
<sequence length="506" mass="55305">MPTSTSTLFKNATIITYEASTKSLKTLRNASMLVEDGRITQLSEGDLSDCPSNTETIDASNKIISPGFIDTHHHMWQTAFRTIAADTTLHEYFRLYGPSPAYQYFTPDDMYHGQLASALELVDCGTTTVLDHAHGTFSDEHVDAVVKADFDSGLRIMHAHVVQPSEALGYSYEKSLAKFKNLLADPRFADKNNPVELGLAYDGFLSAPPERTTELINVIINHNQNPSQTPLSCLTAHYVGGPYGFDQNPTTLHNLPTSLITQPTLTHKLPILLSHASFLSQTDAALLRRNPHVTISITPESEAHYGHTSHGADMAQDCASLGVDTHFTFSAYLPSQARLWLQLQRSKWYSQTAVVNGEVPANNPMSVADAFLLATQKGGEALGRDDVGVISVGARADVVVFGCERPGMWGVREGDPVAGIVLHSCAGDVEGVMVGGRWVKREGRLVSPLVGGGRIEVAEVRRRFEESARRIRGIWEGLEKPVFTAGEDTGFGVARYGRCKTVEVRR</sequence>
<dbReference type="Gene3D" id="3.20.20.140">
    <property type="entry name" value="Metal-dependent hydrolases"/>
    <property type="match status" value="1"/>
</dbReference>
<dbReference type="SUPFAM" id="SSF51338">
    <property type="entry name" value="Composite domain of metallo-dependent hydrolases"/>
    <property type="match status" value="2"/>
</dbReference>
<comment type="caution">
    <text evidence="6">The sequence shown here is derived from an EMBL/GenBank/DDBJ whole genome shotgun (WGS) entry which is preliminary data.</text>
</comment>
<feature type="domain" description="Amidohydrolase-related" evidence="5">
    <location>
        <begin position="63"/>
        <end position="182"/>
    </location>
</feature>
<evidence type="ECO:0000313" key="7">
    <source>
        <dbReference type="Proteomes" id="UP001345013"/>
    </source>
</evidence>
<dbReference type="InterPro" id="IPR051607">
    <property type="entry name" value="Metallo-dep_hydrolases"/>
</dbReference>
<dbReference type="InterPro" id="IPR006680">
    <property type="entry name" value="Amidohydro-rel"/>
</dbReference>
<keyword evidence="7" id="KW-1185">Reference proteome</keyword>
<evidence type="ECO:0000259" key="5">
    <source>
        <dbReference type="Pfam" id="PF01979"/>
    </source>
</evidence>
<dbReference type="Gene3D" id="2.30.40.10">
    <property type="entry name" value="Urease, subunit C, domain 1"/>
    <property type="match status" value="1"/>
</dbReference>
<name>A0ABR0JZG2_9EURO</name>
<protein>
    <recommendedName>
        <fullName evidence="5">Amidohydrolase-related domain-containing protein</fullName>
    </recommendedName>
</protein>